<feature type="domain" description="OBG-type G" evidence="7">
    <location>
        <begin position="20"/>
        <end position="277"/>
    </location>
</feature>
<evidence type="ECO:0000313" key="9">
    <source>
        <dbReference type="EMBL" id="CAT05159.1"/>
    </source>
</evidence>
<gene>
    <name evidence="9" type="primary">gtp1</name>
    <name evidence="6" type="synonym">ychF</name>
    <name evidence="9" type="ordered locus">MCJ_004560</name>
</gene>
<organism evidence="9 10">
    <name type="scientific">Mesomycoplasma conjunctivae (strain ATCC 25834 / NCTC 10147 / HRC/581)</name>
    <name type="common">Mycoplasma conjunctivae</name>
    <dbReference type="NCBI Taxonomy" id="572263"/>
    <lineage>
        <taxon>Bacteria</taxon>
        <taxon>Bacillati</taxon>
        <taxon>Mycoplasmatota</taxon>
        <taxon>Mycoplasmoidales</taxon>
        <taxon>Metamycoplasmataceae</taxon>
        <taxon>Mesomycoplasma</taxon>
    </lineage>
</organism>
<dbReference type="PRINTS" id="PR00326">
    <property type="entry name" value="GTP1OBG"/>
</dbReference>
<dbReference type="GO" id="GO:0005524">
    <property type="term" value="F:ATP binding"/>
    <property type="evidence" value="ECO:0007669"/>
    <property type="project" value="UniProtKB-UniRule"/>
</dbReference>
<dbReference type="Gene3D" id="1.10.150.300">
    <property type="entry name" value="TGS-like domain"/>
    <property type="match status" value="1"/>
</dbReference>
<keyword evidence="5" id="KW-0460">Magnesium</keyword>
<comment type="cofactor">
    <cofactor evidence="1">
        <name>Mg(2+)</name>
        <dbReference type="ChEBI" id="CHEBI:18420"/>
    </cofactor>
</comment>
<dbReference type="HOGENOM" id="CLU_018395_0_1_14"/>
<evidence type="ECO:0000256" key="1">
    <source>
        <dbReference type="ARBA" id="ARBA00001946"/>
    </source>
</evidence>
<dbReference type="InterPro" id="IPR006073">
    <property type="entry name" value="GTP-bd"/>
</dbReference>
<dbReference type="GO" id="GO:0016887">
    <property type="term" value="F:ATP hydrolysis activity"/>
    <property type="evidence" value="ECO:0007669"/>
    <property type="project" value="UniProtKB-UniRule"/>
</dbReference>
<dbReference type="CDD" id="cd04867">
    <property type="entry name" value="TGS_YchF_OLA1"/>
    <property type="match status" value="1"/>
</dbReference>
<dbReference type="InterPro" id="IPR041706">
    <property type="entry name" value="YchF_N"/>
</dbReference>
<keyword evidence="3 6" id="KW-0547">Nucleotide-binding</keyword>
<dbReference type="InterPro" id="IPR012676">
    <property type="entry name" value="TGS-like"/>
</dbReference>
<sequence>MRKGISFNQKSFFIKLIMSLKAGIVGLPNVGKSSLFAALTNSTVEIANYPFATIEPNTAIVEIKDPRLIEISRIVKPEKIIFSTFTFVDIAGLIEGASKGEGLGNKFLNNIRDVDCIVQVVRCFEDEKIIHVNNKISPKDDIETINYELILSDLAIIDNVLKRVSRRAQNTGDKNLKIEYNLATKLEAHLKQGLPARDLDYSDEELKILSSWQLLSQKPMLYVGNVDQKSLLNLDKNSYWLELVEIAKSQNTQAIVICAALEQEIAQLDEEDKKIFLSEYNLKNSSLDSLIYSSFKLLNLSTFFTAGVKEVRSWTYKTNSLAPQCGAVIHSDFEKKFIRVEVISYKDFIELGGEKNARDQGKQKIEGKNYIVQDGDVCHFRIGQ</sequence>
<evidence type="ECO:0000256" key="6">
    <source>
        <dbReference type="HAMAP-Rule" id="MF_00944"/>
    </source>
</evidence>
<dbReference type="InterPro" id="IPR027417">
    <property type="entry name" value="P-loop_NTPase"/>
</dbReference>
<dbReference type="AlphaFoldDB" id="C5J6P9"/>
<dbReference type="Pfam" id="PF06071">
    <property type="entry name" value="YchF-GTPase_C"/>
    <property type="match status" value="1"/>
</dbReference>
<keyword evidence="4 6" id="KW-0067">ATP-binding</keyword>
<dbReference type="eggNOG" id="COG0012">
    <property type="taxonomic scope" value="Bacteria"/>
</dbReference>
<dbReference type="KEGG" id="mco:MCJ_004560"/>
<evidence type="ECO:0000259" key="8">
    <source>
        <dbReference type="PROSITE" id="PS51880"/>
    </source>
</evidence>
<protein>
    <recommendedName>
        <fullName evidence="6">Ribosome-binding ATPase YchF</fullName>
    </recommendedName>
</protein>
<dbReference type="CDD" id="cd01900">
    <property type="entry name" value="YchF"/>
    <property type="match status" value="1"/>
</dbReference>
<dbReference type="PROSITE" id="PS51880">
    <property type="entry name" value="TGS"/>
    <property type="match status" value="1"/>
</dbReference>
<dbReference type="Gene3D" id="3.40.50.300">
    <property type="entry name" value="P-loop containing nucleotide triphosphate hydrolases"/>
    <property type="match status" value="1"/>
</dbReference>
<keyword evidence="2" id="KW-0479">Metal-binding</keyword>
<reference evidence="10" key="1">
    <citation type="journal article" date="2009" name="BMC Bioinformatics">
        <title>The Mycoplasma conjunctivae genome sequencing, annotation and analysis.</title>
        <authorList>
            <person name="Calderon-Copete S.P."/>
            <person name="Wigger G."/>
            <person name="Wunderlin C."/>
            <person name="Schmidheini T."/>
            <person name="Frey J."/>
            <person name="Quail M.A."/>
            <person name="Falquet L."/>
        </authorList>
    </citation>
    <scope>NUCLEOTIDE SEQUENCE [LARGE SCALE GENOMIC DNA]</scope>
    <source>
        <strain evidence="10">ATCC 25834 / NCTC 10147 / HRC/581</strain>
    </source>
</reference>
<dbReference type="PANTHER" id="PTHR23305">
    <property type="entry name" value="OBG GTPASE FAMILY"/>
    <property type="match status" value="1"/>
</dbReference>
<dbReference type="InterPro" id="IPR004396">
    <property type="entry name" value="ATPase_YchF/OLA1"/>
</dbReference>
<dbReference type="PANTHER" id="PTHR23305:SF18">
    <property type="entry name" value="OBG-TYPE G DOMAIN-CONTAINING PROTEIN"/>
    <property type="match status" value="1"/>
</dbReference>
<name>C5J6P9_MESCH</name>
<dbReference type="InterPro" id="IPR012675">
    <property type="entry name" value="Beta-grasp_dom_sf"/>
</dbReference>
<dbReference type="PIRSF" id="PIRSF006641">
    <property type="entry name" value="CHP00092"/>
    <property type="match status" value="1"/>
</dbReference>
<evidence type="ECO:0000256" key="2">
    <source>
        <dbReference type="ARBA" id="ARBA00022723"/>
    </source>
</evidence>
<dbReference type="Gene3D" id="3.10.20.30">
    <property type="match status" value="1"/>
</dbReference>
<dbReference type="Pfam" id="PF01926">
    <property type="entry name" value="MMR_HSR1"/>
    <property type="match status" value="1"/>
</dbReference>
<dbReference type="GO" id="GO:0043023">
    <property type="term" value="F:ribosomal large subunit binding"/>
    <property type="evidence" value="ECO:0007669"/>
    <property type="project" value="UniProtKB-UniRule"/>
</dbReference>
<feature type="domain" description="TGS" evidence="8">
    <location>
        <begin position="299"/>
        <end position="382"/>
    </location>
</feature>
<evidence type="ECO:0000313" key="10">
    <source>
        <dbReference type="Proteomes" id="UP000001491"/>
    </source>
</evidence>
<dbReference type="FunFam" id="1.10.150.300:FF:000004">
    <property type="entry name" value="Ribosome-binding ATPase YchF"/>
    <property type="match status" value="1"/>
</dbReference>
<dbReference type="GO" id="GO:0005525">
    <property type="term" value="F:GTP binding"/>
    <property type="evidence" value="ECO:0007669"/>
    <property type="project" value="InterPro"/>
</dbReference>
<dbReference type="Proteomes" id="UP000001491">
    <property type="component" value="Chromosome"/>
</dbReference>
<evidence type="ECO:0000259" key="7">
    <source>
        <dbReference type="PROSITE" id="PS51710"/>
    </source>
</evidence>
<feature type="binding site" evidence="6">
    <location>
        <begin position="29"/>
        <end position="34"/>
    </location>
    <ligand>
        <name>ATP</name>
        <dbReference type="ChEBI" id="CHEBI:30616"/>
    </ligand>
</feature>
<proteinExistence type="inferred from homology"/>
<dbReference type="InterPro" id="IPR023192">
    <property type="entry name" value="TGS-like_dom_sf"/>
</dbReference>
<accession>C5J6P9</accession>
<dbReference type="HAMAP" id="MF_00944">
    <property type="entry name" value="YchF_OLA1_ATPase"/>
    <property type="match status" value="1"/>
</dbReference>
<dbReference type="GO" id="GO:0005737">
    <property type="term" value="C:cytoplasm"/>
    <property type="evidence" value="ECO:0007669"/>
    <property type="project" value="TreeGrafter"/>
</dbReference>
<dbReference type="PROSITE" id="PS51710">
    <property type="entry name" value="G_OBG"/>
    <property type="match status" value="1"/>
</dbReference>
<evidence type="ECO:0000256" key="5">
    <source>
        <dbReference type="ARBA" id="ARBA00022842"/>
    </source>
</evidence>
<dbReference type="InterPro" id="IPR031167">
    <property type="entry name" value="G_OBG"/>
</dbReference>
<evidence type="ECO:0000256" key="3">
    <source>
        <dbReference type="ARBA" id="ARBA00022741"/>
    </source>
</evidence>
<comment type="similarity">
    <text evidence="6">Belongs to the TRAFAC class OBG-HflX-like GTPase superfamily. OBG GTPase family. YchF/OLA1 subfamily.</text>
</comment>
<dbReference type="SUPFAM" id="SSF52540">
    <property type="entry name" value="P-loop containing nucleoside triphosphate hydrolases"/>
    <property type="match status" value="1"/>
</dbReference>
<dbReference type="SUPFAM" id="SSF81271">
    <property type="entry name" value="TGS-like"/>
    <property type="match status" value="1"/>
</dbReference>
<dbReference type="GO" id="GO:0046872">
    <property type="term" value="F:metal ion binding"/>
    <property type="evidence" value="ECO:0007669"/>
    <property type="project" value="UniProtKB-KW"/>
</dbReference>
<dbReference type="NCBIfam" id="TIGR00092">
    <property type="entry name" value="redox-regulated ATPase YchF"/>
    <property type="match status" value="1"/>
</dbReference>
<keyword evidence="10" id="KW-1185">Reference proteome</keyword>
<dbReference type="FunFam" id="3.10.20.30:FF:000001">
    <property type="entry name" value="Ribosome-binding ATPase YchF"/>
    <property type="match status" value="1"/>
</dbReference>
<comment type="function">
    <text evidence="6">ATPase that binds to both the 70S ribosome and the 50S ribosomal subunit in a nucleotide-independent manner.</text>
</comment>
<dbReference type="EMBL" id="FM864216">
    <property type="protein sequence ID" value="CAT05159.1"/>
    <property type="molecule type" value="Genomic_DNA"/>
</dbReference>
<evidence type="ECO:0000256" key="4">
    <source>
        <dbReference type="ARBA" id="ARBA00022840"/>
    </source>
</evidence>
<dbReference type="InterPro" id="IPR013029">
    <property type="entry name" value="YchF_C"/>
</dbReference>
<dbReference type="InterPro" id="IPR004095">
    <property type="entry name" value="TGS"/>
</dbReference>